<sequence length="952" mass="108809">MKNVSTIKEVGENSTVMFGATNNSLNTSSIGTNNSILSGESERTLNKPTSNNGAVSSSNGSNTSSKLLKDLLESANNLPKPSNSDLGSIHLTLNELQWKSDSLRKRRDNDTNNFTKAHYLLASSGISAEDIENEINSIKLPSKALETQQTHNAISGNIDSYLDAKKDENILAAIEQSLLAASNDFNKFINENVSIDWKERRDELRTSIGLSSYKIEKPSTKPLKWNRNKPGDYKVLTPLTNQGSSLKNLTRDKFESYAQIIYQLNESRLENKFFPLAFSFEELTKSFSDLKARQVSEAWRIIIELTDEKSTKMKLEQSFFDLYQPDKPENLLVFKKQLLMKSRSYLEQQFYNYMDEIYTKDDKKEKYATPTNINKVSYFLEKIIKKNNANLFENTLNVNEVPLWALIFYLLRAGLYQDALSLTNQNKDLLNKLDKNFPVYLQKFIDNDCIGLPTDLSERMALEFNQQFSFINDDLKGSFDPYKYALFKVIGKCDLSRKKLPDEINLSIEDWLWFHLSIINEFNSNLYTTSTLVFENYTLENLQKKIIQLGPKKFNASSNNPFYLRALLLVGLYELSVQYTFEQINEYDAVHLAIGLCYYGLLRTRGSDVRDELIITSSHGSYEINFSRLLGAYTRFFKISDPKVASQYLILIAMSNGGKDEEQISKCHEALRELILVSREFNMLLGDLNQTNGNKIPGILEKQRALISLPNLNDFYQKIIESAAITCEEEGRTFDALLLYQLCQEYDTVVSLLNKLLGEILSSTELDKPLIDAGNYENIQGEKSPMNTIENNVILLAQHIMKMFSNNSFILDTINVSKKQTSDTLLSIVEIRNLFLNKNWNDVLKEIEKLDLIPVNTSCDLLEIRRLAEIVHNNLDDSLIRVIPSLLIMVLTSVSQLNYSILTKQYQILSNEKDEISRLKSIAKNCMIYAGIVQYKMPRETYSLLINLEASL</sequence>
<dbReference type="HOGENOM" id="CLU_011846_0_0_1"/>
<dbReference type="OrthoDB" id="1918363at2759"/>
<dbReference type="InParanoid" id="G8YM33"/>
<keyword evidence="7" id="KW-1185">Reference proteome</keyword>
<comment type="subcellular location">
    <subcellularLocation>
        <location evidence="1">Nucleus envelope</location>
    </subcellularLocation>
    <subcellularLocation>
        <location evidence="4">Nucleus</location>
        <location evidence="4">Nuclear pore complex</location>
    </subcellularLocation>
</comment>
<keyword evidence="4" id="KW-0509">mRNA transport</keyword>
<dbReference type="FunCoup" id="G8YM33">
    <property type="interactions" value="1861"/>
</dbReference>
<evidence type="ECO:0000256" key="2">
    <source>
        <dbReference type="ARBA" id="ARBA00010186"/>
    </source>
</evidence>
<name>G8YM33_PICSO</name>
<evidence type="ECO:0000256" key="3">
    <source>
        <dbReference type="ARBA" id="ARBA00023242"/>
    </source>
</evidence>
<keyword evidence="4" id="KW-0472">Membrane</keyword>
<comment type="similarity">
    <text evidence="2 4">Belongs to the nucleoporin interacting component (NIC) family.</text>
</comment>
<reference evidence="6 7" key="1">
    <citation type="journal article" date="2012" name="G3 (Bethesda)">
        <title>Pichia sorbitophila, an interspecies yeast hybrid reveals early steps of genome resolution following polyploidization.</title>
        <authorList>
            <person name="Leh Louis V."/>
            <person name="Despons L."/>
            <person name="Friedrich A."/>
            <person name="Martin T."/>
            <person name="Durrens P."/>
            <person name="Casaregola S."/>
            <person name="Neuveglise C."/>
            <person name="Fairhead C."/>
            <person name="Marck C."/>
            <person name="Cruz J.A."/>
            <person name="Straub M.L."/>
            <person name="Kugler V."/>
            <person name="Sacerdot C."/>
            <person name="Uzunov Z."/>
            <person name="Thierry A."/>
            <person name="Weiss S."/>
            <person name="Bleykasten C."/>
            <person name="De Montigny J."/>
            <person name="Jacques N."/>
            <person name="Jung P."/>
            <person name="Lemaire M."/>
            <person name="Mallet S."/>
            <person name="Morel G."/>
            <person name="Richard G.F."/>
            <person name="Sarkar A."/>
            <person name="Savel G."/>
            <person name="Schacherer J."/>
            <person name="Seret M.L."/>
            <person name="Talla E."/>
            <person name="Samson G."/>
            <person name="Jubin C."/>
            <person name="Poulain J."/>
            <person name="Vacherie B."/>
            <person name="Barbe V."/>
            <person name="Pelletier E."/>
            <person name="Sherman D.J."/>
            <person name="Westhof E."/>
            <person name="Weissenbach J."/>
            <person name="Baret P.V."/>
            <person name="Wincker P."/>
            <person name="Gaillardin C."/>
            <person name="Dujon B."/>
            <person name="Souciet J.L."/>
        </authorList>
    </citation>
    <scope>NUCLEOTIDE SEQUENCE [LARGE SCALE GENOMIC DNA]</scope>
    <source>
        <strain evidence="7">ATCC MYA-4447 / BCRC 22081 / CBS 7064 / NBRC 10061 / NRRL Y-12695</strain>
    </source>
</reference>
<accession>G8YM33</accession>
<organism evidence="6 7">
    <name type="scientific">Pichia sorbitophila (strain ATCC MYA-4447 / BCRC 22081 / CBS 7064 / NBRC 10061 / NRRL Y-12695)</name>
    <name type="common">Hybrid yeast</name>
    <dbReference type="NCBI Taxonomy" id="559304"/>
    <lineage>
        <taxon>Eukaryota</taxon>
        <taxon>Fungi</taxon>
        <taxon>Dikarya</taxon>
        <taxon>Ascomycota</taxon>
        <taxon>Saccharomycotina</taxon>
        <taxon>Pichiomycetes</taxon>
        <taxon>Debaryomycetaceae</taxon>
        <taxon>Millerozyma</taxon>
    </lineage>
</organism>
<dbReference type="GO" id="GO:0016973">
    <property type="term" value="P:poly(A)+ mRNA export from nucleus"/>
    <property type="evidence" value="ECO:0007669"/>
    <property type="project" value="TreeGrafter"/>
</dbReference>
<dbReference type="eggNOG" id="KOG2168">
    <property type="taxonomic scope" value="Eukaryota"/>
</dbReference>
<dbReference type="STRING" id="559304.G8YM33"/>
<keyword evidence="4" id="KW-0906">Nuclear pore complex</keyword>
<dbReference type="Proteomes" id="UP000005222">
    <property type="component" value="Chromosome F"/>
</dbReference>
<evidence type="ECO:0000256" key="5">
    <source>
        <dbReference type="SAM" id="MobiDB-lite"/>
    </source>
</evidence>
<gene>
    <name evidence="6" type="primary">Piso0_001934</name>
    <name evidence="6" type="ORF">GNLVRS01_PISO0F01105g</name>
</gene>
<dbReference type="Pfam" id="PF04097">
    <property type="entry name" value="Nic96"/>
    <property type="match status" value="1"/>
</dbReference>
<dbReference type="OMA" id="LLMCGQF"/>
<evidence type="ECO:0000256" key="4">
    <source>
        <dbReference type="RuleBase" id="RU364035"/>
    </source>
</evidence>
<feature type="region of interest" description="Disordered" evidence="5">
    <location>
        <begin position="18"/>
        <end position="65"/>
    </location>
</feature>
<dbReference type="InterPro" id="IPR007231">
    <property type="entry name" value="Nucleoporin_int_Nup93/Nic96"/>
</dbReference>
<dbReference type="PANTHER" id="PTHR11225:SF4">
    <property type="entry name" value="NUCLEAR PORE COMPLEX PROTEIN NUP93"/>
    <property type="match status" value="1"/>
</dbReference>
<dbReference type="EMBL" id="FO082054">
    <property type="protein sequence ID" value="CCE88429.1"/>
    <property type="molecule type" value="Genomic_DNA"/>
</dbReference>
<dbReference type="PANTHER" id="PTHR11225">
    <property type="entry name" value="NUCLEAR PORE COMPLEX PROTEIN NUP93 NUCLEOPORIN NUP93 DEAD EYE PROTEIN"/>
    <property type="match status" value="1"/>
</dbReference>
<dbReference type="GO" id="GO:0017056">
    <property type="term" value="F:structural constituent of nuclear pore"/>
    <property type="evidence" value="ECO:0007669"/>
    <property type="project" value="InterPro"/>
</dbReference>
<protein>
    <recommendedName>
        <fullName evidence="4">Nuclear pore protein</fullName>
    </recommendedName>
</protein>
<proteinExistence type="inferred from homology"/>
<keyword evidence="4" id="KW-0813">Transport</keyword>
<keyword evidence="3 4" id="KW-0539">Nucleus</keyword>
<evidence type="ECO:0000256" key="1">
    <source>
        <dbReference type="ARBA" id="ARBA00004259"/>
    </source>
</evidence>
<dbReference type="GO" id="GO:0006606">
    <property type="term" value="P:protein import into nucleus"/>
    <property type="evidence" value="ECO:0007669"/>
    <property type="project" value="TreeGrafter"/>
</dbReference>
<keyword evidence="4" id="KW-0653">Protein transport</keyword>
<dbReference type="GO" id="GO:0005643">
    <property type="term" value="C:nuclear pore"/>
    <property type="evidence" value="ECO:0007669"/>
    <property type="project" value="UniProtKB-SubCell"/>
</dbReference>
<feature type="compositionally biased region" description="Polar residues" evidence="5">
    <location>
        <begin position="18"/>
        <end position="38"/>
    </location>
</feature>
<keyword evidence="4" id="KW-0811">Translocation</keyword>
<dbReference type="AlphaFoldDB" id="G8YM33"/>
<evidence type="ECO:0000313" key="7">
    <source>
        <dbReference type="Proteomes" id="UP000005222"/>
    </source>
</evidence>
<evidence type="ECO:0000313" key="6">
    <source>
        <dbReference type="EMBL" id="CCE88429.1"/>
    </source>
</evidence>
<feature type="compositionally biased region" description="Low complexity" evidence="5">
    <location>
        <begin position="49"/>
        <end position="65"/>
    </location>
</feature>